<dbReference type="InterPro" id="IPR002176">
    <property type="entry name" value="X-over_junc_endoDNase_RuvC"/>
</dbReference>
<evidence type="ECO:0000256" key="14">
    <source>
        <dbReference type="NCBIfam" id="TIGR00228"/>
    </source>
</evidence>
<dbReference type="EC" id="3.1.21.10" evidence="13 14"/>
<dbReference type="CDD" id="cd16962">
    <property type="entry name" value="RuvC"/>
    <property type="match status" value="1"/>
</dbReference>
<dbReference type="SUPFAM" id="SSF53098">
    <property type="entry name" value="Ribonuclease H-like"/>
    <property type="match status" value="1"/>
</dbReference>
<dbReference type="EMBL" id="AWTR02000039">
    <property type="protein sequence ID" value="ETZ07506.1"/>
    <property type="molecule type" value="Genomic_DNA"/>
</dbReference>
<dbReference type="eggNOG" id="COG0817">
    <property type="taxonomic scope" value="Bacteria"/>
</dbReference>
<feature type="active site" evidence="13">
    <location>
        <position position="28"/>
    </location>
</feature>
<comment type="function">
    <text evidence="13">The RuvA-RuvB-RuvC complex processes Holliday junction (HJ) DNA during genetic recombination and DNA repair. Endonuclease that resolves HJ intermediates. Cleaves cruciform DNA by making single-stranded nicks across the HJ at symmetrical positions within the homologous arms, yielding a 5'-phosphate and a 3'-hydroxyl group; requires a central core of homology in the junction. The consensus cleavage sequence is 5'-(A/T)TT(C/G)-3'. Cleavage occurs on the 3'-side of the TT dinucleotide at the point of strand exchange. HJ branch migration catalyzed by RuvA-RuvB allows RuvC to scan DNA until it finds its consensus sequence, where it cleaves and resolves the cruciform DNA.</text>
</comment>
<feature type="binding site" evidence="13">
    <location>
        <position position="160"/>
    </location>
    <ligand>
        <name>Mg(2+)</name>
        <dbReference type="ChEBI" id="CHEBI:18420"/>
        <label>1</label>
    </ligand>
</feature>
<dbReference type="GO" id="GO:0009432">
    <property type="term" value="P:SOS response"/>
    <property type="evidence" value="ECO:0007669"/>
    <property type="project" value="UniProtKB-ARBA"/>
</dbReference>
<keyword evidence="3 13" id="KW-0540">Nuclease</keyword>
<evidence type="ECO:0000256" key="4">
    <source>
        <dbReference type="ARBA" id="ARBA00022723"/>
    </source>
</evidence>
<feature type="active site" evidence="13">
    <location>
        <position position="160"/>
    </location>
</feature>
<dbReference type="GO" id="GO:0008821">
    <property type="term" value="F:crossover junction DNA endonuclease activity"/>
    <property type="evidence" value="ECO:0007669"/>
    <property type="project" value="UniProtKB-UniRule"/>
</dbReference>
<comment type="subcellular location">
    <subcellularLocation>
        <location evidence="13">Cytoplasm</location>
    </subcellularLocation>
</comment>
<feature type="active site" evidence="13">
    <location>
        <position position="89"/>
    </location>
</feature>
<dbReference type="PANTHER" id="PTHR30194">
    <property type="entry name" value="CROSSOVER JUNCTION ENDODEOXYRIBONUCLEASE RUVC"/>
    <property type="match status" value="1"/>
</dbReference>
<accession>W6TEY5</accession>
<keyword evidence="16" id="KW-1185">Reference proteome</keyword>
<comment type="cofactor">
    <cofactor evidence="13">
        <name>Mg(2+)</name>
        <dbReference type="ChEBI" id="CHEBI:18420"/>
    </cofactor>
    <text evidence="13">Binds 2 Mg(2+) ion per subunit.</text>
</comment>
<dbReference type="GO" id="GO:0003677">
    <property type="term" value="F:DNA binding"/>
    <property type="evidence" value="ECO:0007669"/>
    <property type="project" value="UniProtKB-KW"/>
</dbReference>
<keyword evidence="2 13" id="KW-0963">Cytoplasm</keyword>
<keyword evidence="9 13" id="KW-0238">DNA-binding</keyword>
<comment type="subunit">
    <text evidence="13">Homodimer which binds Holliday junction (HJ) DNA. The HJ becomes 2-fold symmetrical on binding to RuvC with unstacked arms; it has a different conformation from HJ DNA in complex with RuvA. In the full resolvosome a probable DNA-RuvA(4)-RuvB(12)-RuvC(2) complex forms which resolves the HJ.</text>
</comment>
<dbReference type="GO" id="GO:0048476">
    <property type="term" value="C:Holliday junction resolvase complex"/>
    <property type="evidence" value="ECO:0007669"/>
    <property type="project" value="UniProtKB-UniRule"/>
</dbReference>
<evidence type="ECO:0000256" key="1">
    <source>
        <dbReference type="ARBA" id="ARBA00009518"/>
    </source>
</evidence>
<evidence type="ECO:0000256" key="3">
    <source>
        <dbReference type="ARBA" id="ARBA00022722"/>
    </source>
</evidence>
<sequence>MYGRVRSSKFFGDRKLSIFCERRILGLDPGLNYTGWAIISTHSVDRFVCKAFGRIKTNKAQDISMRLVHIHEALLSVCQTWTPHCAAVEQIFVNANPNSSLKLGLARGVALMTPGCFKISVTEYSANTIKKSVTGSGHASKEQVLQMLQRIFHTTPPSYDCSDALAVALCHGFHQK</sequence>
<evidence type="ECO:0000256" key="6">
    <source>
        <dbReference type="ARBA" id="ARBA00022763"/>
    </source>
</evidence>
<proteinExistence type="inferred from homology"/>
<evidence type="ECO:0000256" key="10">
    <source>
        <dbReference type="ARBA" id="ARBA00023172"/>
    </source>
</evidence>
<feature type="binding site" evidence="13">
    <location>
        <position position="28"/>
    </location>
    <ligand>
        <name>Mg(2+)</name>
        <dbReference type="ChEBI" id="CHEBI:18420"/>
        <label>1</label>
    </ligand>
</feature>
<gene>
    <name evidence="13" type="primary">ruvC</name>
    <name evidence="15" type="ORF">P618_200295</name>
</gene>
<dbReference type="STRING" id="1399147.P618_200295"/>
<evidence type="ECO:0000313" key="15">
    <source>
        <dbReference type="EMBL" id="ETZ07506.1"/>
    </source>
</evidence>
<dbReference type="GO" id="GO:0006310">
    <property type="term" value="P:DNA recombination"/>
    <property type="evidence" value="ECO:0007669"/>
    <property type="project" value="UniProtKB-UniRule"/>
</dbReference>
<dbReference type="FunFam" id="3.30.420.10:FF:000002">
    <property type="entry name" value="Crossover junction endodeoxyribonuclease RuvC"/>
    <property type="match status" value="1"/>
</dbReference>
<comment type="similarity">
    <text evidence="1 13">Belongs to the RuvC family.</text>
</comment>
<keyword evidence="5 13" id="KW-0255">Endonuclease</keyword>
<dbReference type="NCBIfam" id="TIGR00228">
    <property type="entry name" value="ruvC"/>
    <property type="match status" value="1"/>
</dbReference>
<dbReference type="GO" id="GO:0006281">
    <property type="term" value="P:DNA repair"/>
    <property type="evidence" value="ECO:0007669"/>
    <property type="project" value="UniProtKB-UniRule"/>
</dbReference>
<reference evidence="15 16" key="1">
    <citation type="journal article" date="2014" name="FEMS Microbiol. Lett.">
        <title>Draft genome sequences of three Holospora species (Holospora obtusa, Holospora undulata, and Holospora elegans), endonuclear symbiotic bacteria of the ciliate Paramecium caudatum.</title>
        <authorList>
            <person name="Dohra H."/>
            <person name="Tanaka K."/>
            <person name="Suzuki T."/>
            <person name="Fujishima M."/>
            <person name="Suzuki H."/>
        </authorList>
    </citation>
    <scope>NUCLEOTIDE SEQUENCE [LARGE SCALE GENOMIC DNA]</scope>
    <source>
        <strain evidence="15 16">F1</strain>
    </source>
</reference>
<keyword evidence="6 13" id="KW-0227">DNA damage</keyword>
<dbReference type="PANTHER" id="PTHR30194:SF3">
    <property type="entry name" value="CROSSOVER JUNCTION ENDODEOXYRIBONUCLEASE RUVC"/>
    <property type="match status" value="1"/>
</dbReference>
<dbReference type="GO" id="GO:0005737">
    <property type="term" value="C:cytoplasm"/>
    <property type="evidence" value="ECO:0007669"/>
    <property type="project" value="UniProtKB-SubCell"/>
</dbReference>
<dbReference type="Gene3D" id="3.30.420.10">
    <property type="entry name" value="Ribonuclease H-like superfamily/Ribonuclease H"/>
    <property type="match status" value="1"/>
</dbReference>
<dbReference type="InterPro" id="IPR012337">
    <property type="entry name" value="RNaseH-like_sf"/>
</dbReference>
<dbReference type="InterPro" id="IPR036397">
    <property type="entry name" value="RNaseH_sf"/>
</dbReference>
<organism evidence="15 16">
    <name type="scientific">Holospora obtusa F1</name>
    <dbReference type="NCBI Taxonomy" id="1399147"/>
    <lineage>
        <taxon>Bacteria</taxon>
        <taxon>Pseudomonadati</taxon>
        <taxon>Pseudomonadota</taxon>
        <taxon>Alphaproteobacteria</taxon>
        <taxon>Holosporales</taxon>
        <taxon>Holosporaceae</taxon>
        <taxon>Holospora</taxon>
    </lineage>
</organism>
<dbReference type="RefSeq" id="WP_021827658.1">
    <property type="nucleotide sequence ID" value="NZ_AWTR02000039.1"/>
</dbReference>
<keyword evidence="7 13" id="KW-0378">Hydrolase</keyword>
<protein>
    <recommendedName>
        <fullName evidence="13 14">Crossover junction endodeoxyribonuclease RuvC</fullName>
        <ecNumber evidence="13 14">3.1.21.10</ecNumber>
    </recommendedName>
    <alternativeName>
        <fullName evidence="13">Holliday junction nuclease RuvC</fullName>
    </alternativeName>
    <alternativeName>
        <fullName evidence="13">Holliday junction resolvase RuvC</fullName>
    </alternativeName>
</protein>
<evidence type="ECO:0000256" key="8">
    <source>
        <dbReference type="ARBA" id="ARBA00022842"/>
    </source>
</evidence>
<comment type="caution">
    <text evidence="15">The sequence shown here is derived from an EMBL/GenBank/DDBJ whole genome shotgun (WGS) entry which is preliminary data.</text>
</comment>
<name>W6TEY5_HOLOB</name>
<dbReference type="PRINTS" id="PR00696">
    <property type="entry name" value="RSOLVASERUVC"/>
</dbReference>
<evidence type="ECO:0000313" key="16">
    <source>
        <dbReference type="Proteomes" id="UP000019112"/>
    </source>
</evidence>
<keyword evidence="11 13" id="KW-0234">DNA repair</keyword>
<keyword evidence="4 13" id="KW-0479">Metal-binding</keyword>
<dbReference type="Pfam" id="PF02075">
    <property type="entry name" value="RuvC"/>
    <property type="match status" value="1"/>
</dbReference>
<evidence type="ECO:0000256" key="9">
    <source>
        <dbReference type="ARBA" id="ARBA00023125"/>
    </source>
</evidence>
<evidence type="ECO:0000256" key="5">
    <source>
        <dbReference type="ARBA" id="ARBA00022759"/>
    </source>
</evidence>
<evidence type="ECO:0000256" key="12">
    <source>
        <dbReference type="ARBA" id="ARBA00029354"/>
    </source>
</evidence>
<dbReference type="OrthoDB" id="9805499at2"/>
<dbReference type="GO" id="GO:0000287">
    <property type="term" value="F:magnesium ion binding"/>
    <property type="evidence" value="ECO:0007669"/>
    <property type="project" value="UniProtKB-UniRule"/>
</dbReference>
<evidence type="ECO:0000256" key="13">
    <source>
        <dbReference type="HAMAP-Rule" id="MF_00034"/>
    </source>
</evidence>
<keyword evidence="8 13" id="KW-0460">Magnesium</keyword>
<evidence type="ECO:0000256" key="2">
    <source>
        <dbReference type="ARBA" id="ARBA00022490"/>
    </source>
</evidence>
<evidence type="ECO:0000256" key="7">
    <source>
        <dbReference type="ARBA" id="ARBA00022801"/>
    </source>
</evidence>
<feature type="binding site" evidence="13">
    <location>
        <position position="89"/>
    </location>
    <ligand>
        <name>Mg(2+)</name>
        <dbReference type="ChEBI" id="CHEBI:18420"/>
        <label>2</label>
    </ligand>
</feature>
<evidence type="ECO:0000256" key="11">
    <source>
        <dbReference type="ARBA" id="ARBA00023204"/>
    </source>
</evidence>
<dbReference type="HAMAP" id="MF_00034">
    <property type="entry name" value="RuvC"/>
    <property type="match status" value="1"/>
</dbReference>
<dbReference type="AlphaFoldDB" id="W6TEY5"/>
<dbReference type="Proteomes" id="UP000019112">
    <property type="component" value="Unassembled WGS sequence"/>
</dbReference>
<comment type="catalytic activity">
    <reaction evidence="12 13">
        <text>Endonucleolytic cleavage at a junction such as a reciprocal single-stranded crossover between two homologous DNA duplexes (Holliday junction).</text>
        <dbReference type="EC" id="3.1.21.10"/>
    </reaction>
</comment>
<keyword evidence="10 13" id="KW-0233">DNA recombination</keyword>